<protein>
    <submittedName>
        <fullName evidence="2">Uncharacterized protein</fullName>
    </submittedName>
</protein>
<dbReference type="Proteomes" id="UP000037460">
    <property type="component" value="Unassembled WGS sequence"/>
</dbReference>
<proteinExistence type="predicted"/>
<dbReference type="EMBL" id="JWZX01002423">
    <property type="protein sequence ID" value="KOO29393.1"/>
    <property type="molecule type" value="Genomic_DNA"/>
</dbReference>
<comment type="caution">
    <text evidence="2">The sequence shown here is derived from an EMBL/GenBank/DDBJ whole genome shotgun (WGS) entry which is preliminary data.</text>
</comment>
<feature type="region of interest" description="Disordered" evidence="1">
    <location>
        <begin position="297"/>
        <end position="317"/>
    </location>
</feature>
<evidence type="ECO:0000256" key="1">
    <source>
        <dbReference type="SAM" id="MobiDB-lite"/>
    </source>
</evidence>
<organism evidence="2 3">
    <name type="scientific">Chrysochromulina tobinii</name>
    <dbReference type="NCBI Taxonomy" id="1460289"/>
    <lineage>
        <taxon>Eukaryota</taxon>
        <taxon>Haptista</taxon>
        <taxon>Haptophyta</taxon>
        <taxon>Prymnesiophyceae</taxon>
        <taxon>Prymnesiales</taxon>
        <taxon>Chrysochromulinaceae</taxon>
        <taxon>Chrysochromulina</taxon>
    </lineage>
</organism>
<dbReference type="InterPro" id="IPR002110">
    <property type="entry name" value="Ankyrin_rpt"/>
</dbReference>
<dbReference type="SUPFAM" id="SSF48403">
    <property type="entry name" value="Ankyrin repeat"/>
    <property type="match status" value="1"/>
</dbReference>
<sequence>MLVEPNLDGYKTLPLHTAARRGDMREVAQLLPAHREALSQRDESGWMPLHHACCAGRRLIYRIPCATTKLVDSADRDKLMAELVKLIEAATAAAEALEPTEEPTGGDDGAGVSFSTKLARLLDDHIPDAPRYRDAPLPSIGGDAGAGVGAPASPKRGGRKKPLPPIAENAAGSAPGTSSDASVGKRAEANALRQLREEQPKGIWVEVAWVRPGQMGNGVPLTGAAAEEAKEKAFIEIILMQLHDSEYESHVARVQAAGSGVGRLIEKAPLDVAMSAIGRGLNVWPPTFERMRNQFELPEIDAPPPEEYAATSSSNDL</sequence>
<name>A0A0M0JT79_9EUKA</name>
<reference evidence="3" key="1">
    <citation type="journal article" date="2015" name="PLoS Genet.">
        <title>Genome Sequence and Transcriptome Analyses of Chrysochromulina tobin: Metabolic Tools for Enhanced Algal Fitness in the Prominent Order Prymnesiales (Haptophyceae).</title>
        <authorList>
            <person name="Hovde B.T."/>
            <person name="Deodato C.R."/>
            <person name="Hunsperger H.M."/>
            <person name="Ryken S.A."/>
            <person name="Yost W."/>
            <person name="Jha R.K."/>
            <person name="Patterson J."/>
            <person name="Monnat R.J. Jr."/>
            <person name="Barlow S.B."/>
            <person name="Starkenburg S.R."/>
            <person name="Cattolico R.A."/>
        </authorList>
    </citation>
    <scope>NUCLEOTIDE SEQUENCE</scope>
    <source>
        <strain evidence="3">CCMP291</strain>
    </source>
</reference>
<accession>A0A0M0JT79</accession>
<dbReference type="InterPro" id="IPR036770">
    <property type="entry name" value="Ankyrin_rpt-contain_sf"/>
</dbReference>
<evidence type="ECO:0000313" key="3">
    <source>
        <dbReference type="Proteomes" id="UP000037460"/>
    </source>
</evidence>
<dbReference type="Pfam" id="PF13857">
    <property type="entry name" value="Ank_5"/>
    <property type="match status" value="1"/>
</dbReference>
<gene>
    <name evidence="2" type="ORF">Ctob_001702</name>
</gene>
<keyword evidence="3" id="KW-1185">Reference proteome</keyword>
<dbReference type="Gene3D" id="1.25.40.20">
    <property type="entry name" value="Ankyrin repeat-containing domain"/>
    <property type="match status" value="1"/>
</dbReference>
<dbReference type="AlphaFoldDB" id="A0A0M0JT79"/>
<feature type="region of interest" description="Disordered" evidence="1">
    <location>
        <begin position="127"/>
        <end position="186"/>
    </location>
</feature>
<evidence type="ECO:0000313" key="2">
    <source>
        <dbReference type="EMBL" id="KOO29393.1"/>
    </source>
</evidence>